<keyword evidence="7" id="KW-1185">Reference proteome</keyword>
<dbReference type="STRING" id="1189621.A3SI_14629"/>
<evidence type="ECO:0000256" key="3">
    <source>
        <dbReference type="ARBA" id="ARBA00023098"/>
    </source>
</evidence>
<dbReference type="GO" id="GO:0016042">
    <property type="term" value="P:lipid catabolic process"/>
    <property type="evidence" value="ECO:0007669"/>
    <property type="project" value="UniProtKB-KW"/>
</dbReference>
<dbReference type="GO" id="GO:0016787">
    <property type="term" value="F:hydrolase activity"/>
    <property type="evidence" value="ECO:0007669"/>
    <property type="project" value="UniProtKB-KW"/>
</dbReference>
<dbReference type="Proteomes" id="UP000005551">
    <property type="component" value="Unassembled WGS sequence"/>
</dbReference>
<keyword evidence="3" id="KW-0443">Lipid metabolism</keyword>
<organism evidence="6 7">
    <name type="scientific">Nitritalea halalkaliphila LW7</name>
    <dbReference type="NCBI Taxonomy" id="1189621"/>
    <lineage>
        <taxon>Bacteria</taxon>
        <taxon>Pseudomonadati</taxon>
        <taxon>Bacteroidota</taxon>
        <taxon>Cytophagia</taxon>
        <taxon>Cytophagales</taxon>
        <taxon>Cyclobacteriaceae</taxon>
        <taxon>Nitritalea</taxon>
    </lineage>
</organism>
<dbReference type="OrthoDB" id="9807112at2"/>
<dbReference type="AlphaFoldDB" id="I5BZL2"/>
<comment type="caution">
    <text evidence="6">The sequence shown here is derived from an EMBL/GenBank/DDBJ whole genome shotgun (WGS) entry which is preliminary data.</text>
</comment>
<reference evidence="6 7" key="1">
    <citation type="submission" date="2012-05" db="EMBL/GenBank/DDBJ databases">
        <title>Genome sequence of Nitritalea halalkaliphila LW7.</title>
        <authorList>
            <person name="Jangir P.K."/>
            <person name="Singh A."/>
            <person name="Shivaji S."/>
            <person name="Sharma R."/>
        </authorList>
    </citation>
    <scope>NUCLEOTIDE SEQUENCE [LARGE SCALE GENOMIC DNA]</scope>
    <source>
        <strain evidence="6 7">LW7</strain>
    </source>
</reference>
<comment type="caution">
    <text evidence="4">Lacks conserved residue(s) required for the propagation of feature annotation.</text>
</comment>
<dbReference type="PANTHER" id="PTHR32241:SF3">
    <property type="entry name" value="PATATIN-LIKE PROTEIN 6"/>
    <property type="match status" value="1"/>
</dbReference>
<feature type="domain" description="PNPLA" evidence="5">
    <location>
        <begin position="1"/>
        <end position="91"/>
    </location>
</feature>
<dbReference type="InterPro" id="IPR002641">
    <property type="entry name" value="PNPLA_dom"/>
</dbReference>
<proteinExistence type="predicted"/>
<protein>
    <submittedName>
        <fullName evidence="6">Patatin</fullName>
    </submittedName>
</protein>
<name>I5BZL2_9BACT</name>
<evidence type="ECO:0000313" key="7">
    <source>
        <dbReference type="Proteomes" id="UP000005551"/>
    </source>
</evidence>
<evidence type="ECO:0000259" key="5">
    <source>
        <dbReference type="PROSITE" id="PS51635"/>
    </source>
</evidence>
<dbReference type="PROSITE" id="PS51635">
    <property type="entry name" value="PNPLA"/>
    <property type="match status" value="1"/>
</dbReference>
<dbReference type="EMBL" id="AJYA01000036">
    <property type="protein sequence ID" value="EIM75014.1"/>
    <property type="molecule type" value="Genomic_DNA"/>
</dbReference>
<feature type="short sequence motif" description="DGA/G" evidence="4">
    <location>
        <begin position="78"/>
        <end position="80"/>
    </location>
</feature>
<gene>
    <name evidence="6" type="ORF">A3SI_14629</name>
</gene>
<keyword evidence="1" id="KW-0378">Hydrolase</keyword>
<dbReference type="PANTHER" id="PTHR32241">
    <property type="entry name" value="PATATIN-LIKE PROTEIN 6"/>
    <property type="match status" value="1"/>
</dbReference>
<keyword evidence="2" id="KW-0442">Lipid degradation</keyword>
<evidence type="ECO:0000256" key="1">
    <source>
        <dbReference type="ARBA" id="ARBA00022801"/>
    </source>
</evidence>
<dbReference type="SUPFAM" id="SSF52151">
    <property type="entry name" value="FabD/lysophospholipase-like"/>
    <property type="match status" value="1"/>
</dbReference>
<dbReference type="InterPro" id="IPR016035">
    <property type="entry name" value="Acyl_Trfase/lysoPLipase"/>
</dbReference>
<accession>I5BZL2</accession>
<sequence length="231" mass="25664">MHAYFGDIYLSELKRPCLVPAYALAERSAYFFTREKALRTASADFRVVDVARATAAAPTYFPTALIHSRSGEEYGFIDGGVFANNPAMCAYAEVRKMRFGGGREPKGRNMFLLSIGTGTNKAPIDPARSAQFGLVQWVQPLIDVMMSGNAETVEHQMHQLFAAADNRSHYVRLNPLLDRRLVDPAMDAASEGNREALLLLAEGYIEANQETLVQVAQELLRLNALKKEEYT</sequence>
<evidence type="ECO:0000256" key="2">
    <source>
        <dbReference type="ARBA" id="ARBA00022963"/>
    </source>
</evidence>
<dbReference type="Gene3D" id="3.40.1090.10">
    <property type="entry name" value="Cytosolic phospholipase A2 catalytic domain"/>
    <property type="match status" value="1"/>
</dbReference>
<dbReference type="Pfam" id="PF01734">
    <property type="entry name" value="Patatin"/>
    <property type="match status" value="1"/>
</dbReference>
<evidence type="ECO:0000313" key="6">
    <source>
        <dbReference type="EMBL" id="EIM75014.1"/>
    </source>
</evidence>
<evidence type="ECO:0000256" key="4">
    <source>
        <dbReference type="PROSITE-ProRule" id="PRU01161"/>
    </source>
</evidence>